<dbReference type="InterPro" id="IPR000835">
    <property type="entry name" value="HTH_MarR-typ"/>
</dbReference>
<sequence length="415" mass="45554">MRINIDAQRMRQLNKYTVLHWIYNHPNVSRADIAKLTGLNRATVSSLVDELLAEDFIQELGQSTSSGGRKPIILQFNARTGFSIGVDVQISSIKTLLTDARGQVVDKKITTLRPPSDGSFREIMLQIIEEHVRDILRTCPPSSHGIFGVGIALPGMVDYSRGHVYYLPNVNVENWNFTQALASRINLPVVIDNDANCGAWAEFLRHPTDSLVFINAGIGVGAGLILHGQLVRGRHGIAGEWGHTTISATGLLCACGNYGCWELYSSERALARYLHEEGVSETDPFIPSFIERVLAQTPHDIRYQRAFSQLGAYLGIGISNILNAFNPRFISIGGTISQAAHWLLPEIHRMLKKRAIGANKQIGVFAADLDMVAIGAAGLVLSRVLPLTPLPSFNTLNIDQVPHDLPRLLANSESN</sequence>
<keyword evidence="6" id="KW-1185">Reference proteome</keyword>
<dbReference type="InterPro" id="IPR036390">
    <property type="entry name" value="WH_DNA-bd_sf"/>
</dbReference>
<evidence type="ECO:0000313" key="5">
    <source>
        <dbReference type="EMBL" id="SMC02426.1"/>
    </source>
</evidence>
<keyword evidence="3" id="KW-0119">Carbohydrate metabolism</keyword>
<dbReference type="GO" id="GO:0016301">
    <property type="term" value="F:kinase activity"/>
    <property type="evidence" value="ECO:0007669"/>
    <property type="project" value="UniProtKB-KW"/>
</dbReference>
<dbReference type="EMBL" id="FWWY01000001">
    <property type="protein sequence ID" value="SMC02426.1"/>
    <property type="molecule type" value="Genomic_DNA"/>
</dbReference>
<comment type="similarity">
    <text evidence="2">Belongs to the ROK (NagC/XylR) family.</text>
</comment>
<dbReference type="STRING" id="28034.BFX07_04490"/>
<dbReference type="SUPFAM" id="SSF53067">
    <property type="entry name" value="Actin-like ATPase domain"/>
    <property type="match status" value="1"/>
</dbReference>
<name>A0A1W1W816_SULTA</name>
<protein>
    <submittedName>
        <fullName evidence="5">Sugar kinase of the NBD/HSP70 family, may contain an N-terminal HTH domain</fullName>
    </submittedName>
</protein>
<dbReference type="Proteomes" id="UP000192660">
    <property type="component" value="Unassembled WGS sequence"/>
</dbReference>
<dbReference type="Pfam" id="PF00480">
    <property type="entry name" value="ROK"/>
    <property type="match status" value="1"/>
</dbReference>
<dbReference type="InterPro" id="IPR043129">
    <property type="entry name" value="ATPase_NBD"/>
</dbReference>
<dbReference type="CDD" id="cd24076">
    <property type="entry name" value="ASKHA_ATPase_ROK_BsXylR-like"/>
    <property type="match status" value="1"/>
</dbReference>
<evidence type="ECO:0000259" key="4">
    <source>
        <dbReference type="Pfam" id="PF12802"/>
    </source>
</evidence>
<dbReference type="SUPFAM" id="SSF46785">
    <property type="entry name" value="Winged helix' DNA-binding domain"/>
    <property type="match status" value="1"/>
</dbReference>
<keyword evidence="3" id="KW-0859">Xylose metabolism</keyword>
<dbReference type="GO" id="GO:0003700">
    <property type="term" value="F:DNA-binding transcription factor activity"/>
    <property type="evidence" value="ECO:0007669"/>
    <property type="project" value="InterPro"/>
</dbReference>
<dbReference type="OrthoDB" id="9796533at2"/>
<evidence type="ECO:0000256" key="3">
    <source>
        <dbReference type="ARBA" id="ARBA00022629"/>
    </source>
</evidence>
<comment type="function">
    <text evidence="1">Transcriptional repressor of xylose-utilizing enzymes.</text>
</comment>
<gene>
    <name evidence="5" type="ORF">SAMN00768000_0586</name>
</gene>
<dbReference type="PANTHER" id="PTHR18964:SF149">
    <property type="entry name" value="BIFUNCTIONAL UDP-N-ACETYLGLUCOSAMINE 2-EPIMERASE_N-ACETYLMANNOSAMINE KINASE"/>
    <property type="match status" value="1"/>
</dbReference>
<dbReference type="InterPro" id="IPR036388">
    <property type="entry name" value="WH-like_DNA-bd_sf"/>
</dbReference>
<dbReference type="GO" id="GO:0042732">
    <property type="term" value="P:D-xylose metabolic process"/>
    <property type="evidence" value="ECO:0007669"/>
    <property type="project" value="UniProtKB-KW"/>
</dbReference>
<dbReference type="Gene3D" id="3.30.420.40">
    <property type="match status" value="2"/>
</dbReference>
<reference evidence="6" key="1">
    <citation type="submission" date="2017-04" db="EMBL/GenBank/DDBJ databases">
        <authorList>
            <person name="Varghese N."/>
            <person name="Submissions S."/>
        </authorList>
    </citation>
    <scope>NUCLEOTIDE SEQUENCE [LARGE SCALE GENOMIC DNA]</scope>
    <source>
        <strain evidence="6">DSM 9293</strain>
    </source>
</reference>
<proteinExistence type="inferred from homology"/>
<evidence type="ECO:0000256" key="1">
    <source>
        <dbReference type="ARBA" id="ARBA00002486"/>
    </source>
</evidence>
<accession>A0A1W1W816</accession>
<keyword evidence="5" id="KW-0808">Transferase</keyword>
<dbReference type="PANTHER" id="PTHR18964">
    <property type="entry name" value="ROK (REPRESSOR, ORF, KINASE) FAMILY"/>
    <property type="match status" value="1"/>
</dbReference>
<dbReference type="Pfam" id="PF12802">
    <property type="entry name" value="MarR_2"/>
    <property type="match status" value="1"/>
</dbReference>
<feature type="domain" description="HTH marR-type" evidence="4">
    <location>
        <begin position="14"/>
        <end position="57"/>
    </location>
</feature>
<dbReference type="InterPro" id="IPR000600">
    <property type="entry name" value="ROK"/>
</dbReference>
<evidence type="ECO:0000256" key="2">
    <source>
        <dbReference type="ARBA" id="ARBA00006479"/>
    </source>
</evidence>
<dbReference type="AlphaFoldDB" id="A0A1W1W816"/>
<dbReference type="RefSeq" id="WP_084660851.1">
    <property type="nucleotide sequence ID" value="NZ_FWWY01000001.1"/>
</dbReference>
<organism evidence="5 6">
    <name type="scientific">Sulfobacillus thermosulfidooxidans (strain DSM 9293 / VKM B-1269 / AT-1)</name>
    <dbReference type="NCBI Taxonomy" id="929705"/>
    <lineage>
        <taxon>Bacteria</taxon>
        <taxon>Bacillati</taxon>
        <taxon>Bacillota</taxon>
        <taxon>Clostridia</taxon>
        <taxon>Eubacteriales</taxon>
        <taxon>Clostridiales Family XVII. Incertae Sedis</taxon>
        <taxon>Sulfobacillus</taxon>
    </lineage>
</organism>
<keyword evidence="5" id="KW-0418">Kinase</keyword>
<dbReference type="Gene3D" id="1.10.10.10">
    <property type="entry name" value="Winged helix-like DNA-binding domain superfamily/Winged helix DNA-binding domain"/>
    <property type="match status" value="1"/>
</dbReference>
<evidence type="ECO:0000313" key="6">
    <source>
        <dbReference type="Proteomes" id="UP000192660"/>
    </source>
</evidence>